<sequence length="237" mass="26240">RQVGIQAAPIALGAAFGGVSGATGAAEGVGDVMSEQAGERASQRNQLLEAIEAERQRKQQSTIEAQRAGGAQRRFETGLESVEWRARESLKAAGERHEETLAAQGQPRPRTPGIYEETFQREKGRPETLAELVARQKEEAEIGRAPVRPSQVQEKIGLYREDPEAFEAIFGDKSDAFDTTSLIRYRGQLVQEIVTLFPKDERRKTLASALRELDRQLKWRGLGGDVGESPYLPKQQE</sequence>
<feature type="region of interest" description="Disordered" evidence="1">
    <location>
        <begin position="17"/>
        <end position="75"/>
    </location>
</feature>
<name>A0A0F9EHM7_9ZZZZ</name>
<gene>
    <name evidence="2" type="ORF">LCGC14_2425220</name>
</gene>
<protein>
    <submittedName>
        <fullName evidence="2">Uncharacterized protein</fullName>
    </submittedName>
</protein>
<accession>A0A0F9EHM7</accession>
<proteinExistence type="predicted"/>
<feature type="compositionally biased region" description="Basic and acidic residues" evidence="1">
    <location>
        <begin position="90"/>
        <end position="100"/>
    </location>
</feature>
<organism evidence="2">
    <name type="scientific">marine sediment metagenome</name>
    <dbReference type="NCBI Taxonomy" id="412755"/>
    <lineage>
        <taxon>unclassified sequences</taxon>
        <taxon>metagenomes</taxon>
        <taxon>ecological metagenomes</taxon>
    </lineage>
</organism>
<evidence type="ECO:0000256" key="1">
    <source>
        <dbReference type="SAM" id="MobiDB-lite"/>
    </source>
</evidence>
<dbReference type="AlphaFoldDB" id="A0A0F9EHM7"/>
<evidence type="ECO:0000313" key="2">
    <source>
        <dbReference type="EMBL" id="KKL23453.1"/>
    </source>
</evidence>
<feature type="region of interest" description="Disordered" evidence="1">
    <location>
        <begin position="90"/>
        <end position="112"/>
    </location>
</feature>
<reference evidence="2" key="1">
    <citation type="journal article" date="2015" name="Nature">
        <title>Complex archaea that bridge the gap between prokaryotes and eukaryotes.</title>
        <authorList>
            <person name="Spang A."/>
            <person name="Saw J.H."/>
            <person name="Jorgensen S.L."/>
            <person name="Zaremba-Niedzwiedzka K."/>
            <person name="Martijn J."/>
            <person name="Lind A.E."/>
            <person name="van Eijk R."/>
            <person name="Schleper C."/>
            <person name="Guy L."/>
            <person name="Ettema T.J."/>
        </authorList>
    </citation>
    <scope>NUCLEOTIDE SEQUENCE</scope>
</reference>
<comment type="caution">
    <text evidence="2">The sequence shown here is derived from an EMBL/GenBank/DDBJ whole genome shotgun (WGS) entry which is preliminary data.</text>
</comment>
<dbReference type="EMBL" id="LAZR01036968">
    <property type="protein sequence ID" value="KKL23453.1"/>
    <property type="molecule type" value="Genomic_DNA"/>
</dbReference>
<feature type="non-terminal residue" evidence="2">
    <location>
        <position position="1"/>
    </location>
</feature>